<evidence type="ECO:0000313" key="3">
    <source>
        <dbReference type="EMBL" id="SDW07646.1"/>
    </source>
</evidence>
<protein>
    <recommendedName>
        <fullName evidence="5">Lipoprotein</fullName>
    </recommendedName>
</protein>
<name>A0A1H2QKG4_9BACI</name>
<gene>
    <name evidence="3" type="ORF">SAMN05421781_0361</name>
</gene>
<feature type="signal peptide" evidence="2">
    <location>
        <begin position="1"/>
        <end position="19"/>
    </location>
</feature>
<organism evidence="3 4">
    <name type="scientific">Marinococcus luteus</name>
    <dbReference type="NCBI Taxonomy" id="1122204"/>
    <lineage>
        <taxon>Bacteria</taxon>
        <taxon>Bacillati</taxon>
        <taxon>Bacillota</taxon>
        <taxon>Bacilli</taxon>
        <taxon>Bacillales</taxon>
        <taxon>Bacillaceae</taxon>
        <taxon>Marinococcus</taxon>
    </lineage>
</organism>
<proteinExistence type="predicted"/>
<evidence type="ECO:0000313" key="4">
    <source>
        <dbReference type="Proteomes" id="UP000199488"/>
    </source>
</evidence>
<feature type="chain" id="PRO_5038641756" description="Lipoprotein" evidence="2">
    <location>
        <begin position="20"/>
        <end position="259"/>
    </location>
</feature>
<evidence type="ECO:0000256" key="1">
    <source>
        <dbReference type="SAM" id="MobiDB-lite"/>
    </source>
</evidence>
<dbReference type="Proteomes" id="UP000199488">
    <property type="component" value="Unassembled WGS sequence"/>
</dbReference>
<keyword evidence="4" id="KW-1185">Reference proteome</keyword>
<reference evidence="3 4" key="1">
    <citation type="submission" date="2016-10" db="EMBL/GenBank/DDBJ databases">
        <authorList>
            <person name="de Groot N.N."/>
        </authorList>
    </citation>
    <scope>NUCLEOTIDE SEQUENCE [LARGE SCALE GENOMIC DNA]</scope>
    <source>
        <strain evidence="3 4">DSM 23126</strain>
    </source>
</reference>
<keyword evidence="2" id="KW-0732">Signal</keyword>
<evidence type="ECO:0000256" key="2">
    <source>
        <dbReference type="SAM" id="SignalP"/>
    </source>
</evidence>
<dbReference type="PROSITE" id="PS51257">
    <property type="entry name" value="PROKAR_LIPOPROTEIN"/>
    <property type="match status" value="1"/>
</dbReference>
<accession>A0A1H2QKG4</accession>
<dbReference type="AlphaFoldDB" id="A0A1H2QKG4"/>
<sequence>MKKPRLFCFLSGTLLIAIAFGCTSEKESPQPSNAQEASVEESFFYQPKPQEENKTSPTPSGRDAEKLRQELLMDDKLIKLPARFPGQRTSQVQGSIASNNANTYSIQYQTSTGSPLVHVTAARYMDREEANREIENFQEGKIVDPSGQNVQPIGHGVAGYEQRAAGEYHSSMKQDQWVLSLTSQSSENFDYSDVVRRMEEHLQHHPLPASANQGVVDVYYAPASDDATMDIRWQEGNMIYAVRTSLPPVTSLKIANSMN</sequence>
<feature type="region of interest" description="Disordered" evidence="1">
    <location>
        <begin position="25"/>
        <end position="63"/>
    </location>
</feature>
<evidence type="ECO:0008006" key="5">
    <source>
        <dbReference type="Google" id="ProtNLM"/>
    </source>
</evidence>
<dbReference type="EMBL" id="FNNC01000001">
    <property type="protein sequence ID" value="SDW07646.1"/>
    <property type="molecule type" value="Genomic_DNA"/>
</dbReference>